<dbReference type="Proteomes" id="UP000026915">
    <property type="component" value="Chromosome 1"/>
</dbReference>
<evidence type="ECO:0000313" key="2">
    <source>
        <dbReference type="Proteomes" id="UP000026915"/>
    </source>
</evidence>
<reference evidence="1 2" key="1">
    <citation type="journal article" date="2013" name="Genome Biol.">
        <title>The genome sequence of the most widely cultivated cacao type and its use to identify candidate genes regulating pod color.</title>
        <authorList>
            <person name="Motamayor J.C."/>
            <person name="Mockaitis K."/>
            <person name="Schmutz J."/>
            <person name="Haiminen N."/>
            <person name="Iii D.L."/>
            <person name="Cornejo O."/>
            <person name="Findley S.D."/>
            <person name="Zheng P."/>
            <person name="Utro F."/>
            <person name="Royaert S."/>
            <person name="Saski C."/>
            <person name="Jenkins J."/>
            <person name="Podicheti R."/>
            <person name="Zhao M."/>
            <person name="Scheffler B.E."/>
            <person name="Stack J.C."/>
            <person name="Feltus F.A."/>
            <person name="Mustiga G.M."/>
            <person name="Amores F."/>
            <person name="Phillips W."/>
            <person name="Marelli J.P."/>
            <person name="May G.D."/>
            <person name="Shapiro H."/>
            <person name="Ma J."/>
            <person name="Bustamante C.D."/>
            <person name="Schnell R.J."/>
            <person name="Main D."/>
            <person name="Gilbert D."/>
            <person name="Parida L."/>
            <person name="Kuhn D.N."/>
        </authorList>
    </citation>
    <scope>NUCLEOTIDE SEQUENCE [LARGE SCALE GENOMIC DNA]</scope>
    <source>
        <strain evidence="2">cv. Matina 1-6</strain>
    </source>
</reference>
<organism evidence="1 2">
    <name type="scientific">Theobroma cacao</name>
    <name type="common">Cacao</name>
    <name type="synonym">Cocoa</name>
    <dbReference type="NCBI Taxonomy" id="3641"/>
    <lineage>
        <taxon>Eukaryota</taxon>
        <taxon>Viridiplantae</taxon>
        <taxon>Streptophyta</taxon>
        <taxon>Embryophyta</taxon>
        <taxon>Tracheophyta</taxon>
        <taxon>Spermatophyta</taxon>
        <taxon>Magnoliopsida</taxon>
        <taxon>eudicotyledons</taxon>
        <taxon>Gunneridae</taxon>
        <taxon>Pentapetalae</taxon>
        <taxon>rosids</taxon>
        <taxon>malvids</taxon>
        <taxon>Malvales</taxon>
        <taxon>Malvaceae</taxon>
        <taxon>Byttnerioideae</taxon>
        <taxon>Theobroma</taxon>
    </lineage>
</organism>
<dbReference type="AlphaFoldDB" id="A0A061E0C4"/>
<dbReference type="HOGENOM" id="CLU_2594588_0_0_1"/>
<proteinExistence type="predicted"/>
<dbReference type="InParanoid" id="A0A061E0C4"/>
<evidence type="ECO:0000313" key="1">
    <source>
        <dbReference type="EMBL" id="EOX95678.1"/>
    </source>
</evidence>
<accession>A0A061E0C4</accession>
<keyword evidence="2" id="KW-1185">Reference proteome</keyword>
<sequence>MTLPASIRKVELLGLTPLNKLFGSRGRSFFRSILFLLQGFCETPWKGGLSGNIGEGYPLEANGNTSHYFLNSVLYPDLYF</sequence>
<dbReference type="EMBL" id="CM001879">
    <property type="protein sequence ID" value="EOX95678.1"/>
    <property type="molecule type" value="Genomic_DNA"/>
</dbReference>
<name>A0A061E0C4_THECC</name>
<protein>
    <submittedName>
        <fullName evidence="1">Uncharacterized protein</fullName>
    </submittedName>
</protein>
<dbReference type="Gramene" id="EOX95678">
    <property type="protein sequence ID" value="EOX95678"/>
    <property type="gene ID" value="TCM_005125"/>
</dbReference>
<gene>
    <name evidence="1" type="ORF">TCM_005125</name>
</gene>